<keyword evidence="1" id="KW-1133">Transmembrane helix</keyword>
<accession>A0A2S7SWY4</accession>
<gene>
    <name evidence="2" type="ORF">CJD36_006460</name>
</gene>
<keyword evidence="3" id="KW-1185">Reference proteome</keyword>
<evidence type="ECO:0000256" key="1">
    <source>
        <dbReference type="SAM" id="Phobius"/>
    </source>
</evidence>
<organism evidence="2 3">
    <name type="scientific">Flavipsychrobacter stenotrophus</name>
    <dbReference type="NCBI Taxonomy" id="2077091"/>
    <lineage>
        <taxon>Bacteria</taxon>
        <taxon>Pseudomonadati</taxon>
        <taxon>Bacteroidota</taxon>
        <taxon>Chitinophagia</taxon>
        <taxon>Chitinophagales</taxon>
        <taxon>Chitinophagaceae</taxon>
        <taxon>Flavipsychrobacter</taxon>
    </lineage>
</organism>
<keyword evidence="1" id="KW-0472">Membrane</keyword>
<dbReference type="RefSeq" id="WP_105038319.1">
    <property type="nucleotide sequence ID" value="NZ_PPSL01000002.1"/>
</dbReference>
<evidence type="ECO:0000313" key="3">
    <source>
        <dbReference type="Proteomes" id="UP000239872"/>
    </source>
</evidence>
<feature type="transmembrane region" description="Helical" evidence="1">
    <location>
        <begin position="12"/>
        <end position="32"/>
    </location>
</feature>
<reference evidence="2 3" key="1">
    <citation type="submission" date="2018-01" db="EMBL/GenBank/DDBJ databases">
        <title>A novel member of the phylum Bacteroidetes isolated from glacier ice.</title>
        <authorList>
            <person name="Liu Q."/>
            <person name="Xin Y.-H."/>
        </authorList>
    </citation>
    <scope>NUCLEOTIDE SEQUENCE [LARGE SCALE GENOMIC DNA]</scope>
    <source>
        <strain evidence="2 3">RB1R16</strain>
    </source>
</reference>
<dbReference type="Proteomes" id="UP000239872">
    <property type="component" value="Unassembled WGS sequence"/>
</dbReference>
<name>A0A2S7SWY4_9BACT</name>
<evidence type="ECO:0000313" key="2">
    <source>
        <dbReference type="EMBL" id="PQJ11440.1"/>
    </source>
</evidence>
<protein>
    <submittedName>
        <fullName evidence="2">Uncharacterized protein</fullName>
    </submittedName>
</protein>
<dbReference type="AlphaFoldDB" id="A0A2S7SWY4"/>
<dbReference type="EMBL" id="PPSL01000002">
    <property type="protein sequence ID" value="PQJ11440.1"/>
    <property type="molecule type" value="Genomic_DNA"/>
</dbReference>
<comment type="caution">
    <text evidence="2">The sequence shown here is derived from an EMBL/GenBank/DDBJ whole genome shotgun (WGS) entry which is preliminary data.</text>
</comment>
<keyword evidence="1" id="KW-0812">Transmembrane</keyword>
<feature type="transmembrane region" description="Helical" evidence="1">
    <location>
        <begin position="52"/>
        <end position="69"/>
    </location>
</feature>
<sequence>MFEVLGEFLVGFIEVAVKIAFKATGAAIRWVAGRCRKKYTELYHQDTATSSLVGFGFFALVTTGLLIWLV</sequence>
<proteinExistence type="predicted"/>